<organism evidence="1 2">
    <name type="scientific">Rhodococcus erythropolis</name>
    <name type="common">Arthrobacter picolinophilus</name>
    <dbReference type="NCBI Taxonomy" id="1833"/>
    <lineage>
        <taxon>Bacteria</taxon>
        <taxon>Bacillati</taxon>
        <taxon>Actinomycetota</taxon>
        <taxon>Actinomycetes</taxon>
        <taxon>Mycobacteriales</taxon>
        <taxon>Nocardiaceae</taxon>
        <taxon>Rhodococcus</taxon>
        <taxon>Rhodococcus erythropolis group</taxon>
    </lineage>
</organism>
<reference evidence="1 2" key="1">
    <citation type="submission" date="2020-03" db="EMBL/GenBank/DDBJ databases">
        <title>Screen low temperature-resistant strains for efficient degradation of petroleum hydrocarbons under the low temperature.</title>
        <authorList>
            <person name="Wang Y."/>
            <person name="Chen J."/>
        </authorList>
    </citation>
    <scope>NUCLEOTIDE SEQUENCE [LARGE SCALE GENOMIC DNA]</scope>
    <source>
        <strain evidence="1 2">KB1</strain>
    </source>
</reference>
<proteinExistence type="predicted"/>
<protein>
    <submittedName>
        <fullName evidence="1">Uncharacterized protein</fullName>
    </submittedName>
</protein>
<evidence type="ECO:0000313" key="1">
    <source>
        <dbReference type="EMBL" id="QIP42874.1"/>
    </source>
</evidence>
<dbReference type="EMBL" id="CP050124">
    <property type="protein sequence ID" value="QIP42874.1"/>
    <property type="molecule type" value="Genomic_DNA"/>
</dbReference>
<gene>
    <name evidence="1" type="ORF">G9444_5632</name>
</gene>
<name>A0A6G9D147_RHOER</name>
<evidence type="ECO:0000313" key="2">
    <source>
        <dbReference type="Proteomes" id="UP000502345"/>
    </source>
</evidence>
<dbReference type="AlphaFoldDB" id="A0A6G9D147"/>
<sequence>MRKLVSSVVAKLLLASAVTENDRPVQAGFPKVSANEQGMCN</sequence>
<dbReference type="Proteomes" id="UP000502345">
    <property type="component" value="Chromosome"/>
</dbReference>
<accession>A0A6G9D147</accession>